<dbReference type="SUPFAM" id="SSF52343">
    <property type="entry name" value="Ferredoxin reductase-like, C-terminal NADP-linked domain"/>
    <property type="match status" value="1"/>
</dbReference>
<dbReference type="Pfam" id="PF00175">
    <property type="entry name" value="NAD_binding_1"/>
    <property type="match status" value="1"/>
</dbReference>
<keyword evidence="13" id="KW-0520">NAD</keyword>
<dbReference type="PANTHER" id="PTHR43396:SF3">
    <property type="entry name" value="FLAVOHEMOPROTEIN"/>
    <property type="match status" value="1"/>
</dbReference>
<dbReference type="RefSeq" id="WP_242942367.1">
    <property type="nucleotide sequence ID" value="NZ_FRAD01000017.1"/>
</dbReference>
<evidence type="ECO:0000256" key="15">
    <source>
        <dbReference type="ARBA" id="ARBA00049433"/>
    </source>
</evidence>
<dbReference type="GO" id="GO:0046210">
    <property type="term" value="P:nitric oxide catabolic process"/>
    <property type="evidence" value="ECO:0007669"/>
    <property type="project" value="TreeGrafter"/>
</dbReference>
<dbReference type="EMBL" id="FRAD01000017">
    <property type="protein sequence ID" value="SHK20801.1"/>
    <property type="molecule type" value="Genomic_DNA"/>
</dbReference>
<keyword evidence="9" id="KW-0274">FAD</keyword>
<dbReference type="GO" id="GO:0005344">
    <property type="term" value="F:oxygen carrier activity"/>
    <property type="evidence" value="ECO:0007669"/>
    <property type="project" value="UniProtKB-KW"/>
</dbReference>
<keyword evidence="6" id="KW-0561">Oxygen transport</keyword>
<comment type="similarity">
    <text evidence="3">In the C-terminal section; belongs to the flavoprotein pyridine nucleotide cytochrome reductase family.</text>
</comment>
<dbReference type="GO" id="GO:0008941">
    <property type="term" value="F:nitric oxide dioxygenase NAD(P)H activity"/>
    <property type="evidence" value="ECO:0007669"/>
    <property type="project" value="UniProtKB-EC"/>
</dbReference>
<dbReference type="PROSITE" id="PS51384">
    <property type="entry name" value="FAD_FR"/>
    <property type="match status" value="1"/>
</dbReference>
<protein>
    <recommendedName>
        <fullName evidence="4">nitric oxide dioxygenase</fullName>
        <ecNumber evidence="4">1.14.12.17</ecNumber>
    </recommendedName>
</protein>
<dbReference type="InterPro" id="IPR008333">
    <property type="entry name" value="Cbr1-like_FAD-bd_dom"/>
</dbReference>
<evidence type="ECO:0000256" key="11">
    <source>
        <dbReference type="ARBA" id="ARBA00023002"/>
    </source>
</evidence>
<evidence type="ECO:0000256" key="13">
    <source>
        <dbReference type="ARBA" id="ARBA00023027"/>
    </source>
</evidence>
<gene>
    <name evidence="17" type="ORF">SAMN02745248_02037</name>
</gene>
<dbReference type="InterPro" id="IPR017927">
    <property type="entry name" value="FAD-bd_FR_type"/>
</dbReference>
<name>A0A1M6QKM7_9CLOT</name>
<evidence type="ECO:0000256" key="1">
    <source>
        <dbReference type="ARBA" id="ARBA00001970"/>
    </source>
</evidence>
<dbReference type="CDD" id="cd06184">
    <property type="entry name" value="flavohem_like_fad_nad_binding"/>
    <property type="match status" value="1"/>
</dbReference>
<evidence type="ECO:0000256" key="7">
    <source>
        <dbReference type="ARBA" id="ARBA00022630"/>
    </source>
</evidence>
<sequence>MMWQGFKELVLTDKIRENKEVTSFYFKAVDGGKLQLHKPGQFLPIDVNSKDEKYKSAMRTYSLSMKPNEEIYRISVKKVEGGLISTYLTDEFKVGDVIKALPPTGKFVLNENSNKPLVLLSGGIGITPLLSMLYEAVNSKREIIFVQAVQNSSVQTFGDDIKNLQKYYGNLKSIVFYSKPLPEDIVHEDYDFEGYLTEQWIKDNLPWDGDFYFCGPPPFMSNIENALKAMAVKEENINFEFFGSGK</sequence>
<dbReference type="Pfam" id="PF00970">
    <property type="entry name" value="FAD_binding_6"/>
    <property type="match status" value="1"/>
</dbReference>
<evidence type="ECO:0000256" key="4">
    <source>
        <dbReference type="ARBA" id="ARBA00012229"/>
    </source>
</evidence>
<dbReference type="GO" id="GO:0046872">
    <property type="term" value="F:metal ion binding"/>
    <property type="evidence" value="ECO:0007669"/>
    <property type="project" value="UniProtKB-KW"/>
</dbReference>
<dbReference type="InterPro" id="IPR039261">
    <property type="entry name" value="FNR_nucleotide-bd"/>
</dbReference>
<keyword evidence="11" id="KW-0560">Oxidoreductase</keyword>
<organism evidence="17 18">
    <name type="scientific">Hathewaya proteolytica DSM 3090</name>
    <dbReference type="NCBI Taxonomy" id="1121331"/>
    <lineage>
        <taxon>Bacteria</taxon>
        <taxon>Bacillati</taxon>
        <taxon>Bacillota</taxon>
        <taxon>Clostridia</taxon>
        <taxon>Eubacteriales</taxon>
        <taxon>Clostridiaceae</taxon>
        <taxon>Hathewaya</taxon>
    </lineage>
</organism>
<reference evidence="17 18" key="1">
    <citation type="submission" date="2016-11" db="EMBL/GenBank/DDBJ databases">
        <authorList>
            <person name="Jaros S."/>
            <person name="Januszkiewicz K."/>
            <person name="Wedrychowicz H."/>
        </authorList>
    </citation>
    <scope>NUCLEOTIDE SEQUENCE [LARGE SCALE GENOMIC DNA]</scope>
    <source>
        <strain evidence="17 18">DSM 3090</strain>
    </source>
</reference>
<evidence type="ECO:0000256" key="14">
    <source>
        <dbReference type="ARBA" id="ARBA00048649"/>
    </source>
</evidence>
<evidence type="ECO:0000256" key="10">
    <source>
        <dbReference type="ARBA" id="ARBA00022857"/>
    </source>
</evidence>
<dbReference type="InterPro" id="IPR017938">
    <property type="entry name" value="Riboflavin_synthase-like_b-brl"/>
</dbReference>
<comment type="catalytic activity">
    <reaction evidence="15">
        <text>2 nitric oxide + NADPH + 2 O2 = 2 nitrate + NADP(+) + H(+)</text>
        <dbReference type="Rhea" id="RHEA:19465"/>
        <dbReference type="ChEBI" id="CHEBI:15378"/>
        <dbReference type="ChEBI" id="CHEBI:15379"/>
        <dbReference type="ChEBI" id="CHEBI:16480"/>
        <dbReference type="ChEBI" id="CHEBI:17632"/>
        <dbReference type="ChEBI" id="CHEBI:57783"/>
        <dbReference type="ChEBI" id="CHEBI:58349"/>
        <dbReference type="EC" id="1.14.12.17"/>
    </reaction>
</comment>
<comment type="cofactor">
    <cofactor evidence="2">
        <name>FAD</name>
        <dbReference type="ChEBI" id="CHEBI:57692"/>
    </cofactor>
</comment>
<dbReference type="GO" id="GO:0071949">
    <property type="term" value="F:FAD binding"/>
    <property type="evidence" value="ECO:0007669"/>
    <property type="project" value="TreeGrafter"/>
</dbReference>
<evidence type="ECO:0000256" key="5">
    <source>
        <dbReference type="ARBA" id="ARBA00022617"/>
    </source>
</evidence>
<evidence type="ECO:0000313" key="17">
    <source>
        <dbReference type="EMBL" id="SHK20801.1"/>
    </source>
</evidence>
<proteinExistence type="inferred from homology"/>
<evidence type="ECO:0000256" key="3">
    <source>
        <dbReference type="ARBA" id="ARBA00006401"/>
    </source>
</evidence>
<evidence type="ECO:0000256" key="12">
    <source>
        <dbReference type="ARBA" id="ARBA00023004"/>
    </source>
</evidence>
<dbReference type="SUPFAM" id="SSF63380">
    <property type="entry name" value="Riboflavin synthase domain-like"/>
    <property type="match status" value="1"/>
</dbReference>
<dbReference type="InterPro" id="IPR001433">
    <property type="entry name" value="OxRdtase_FAD/NAD-bd"/>
</dbReference>
<accession>A0A1M6QKM7</accession>
<keyword evidence="7" id="KW-0285">Flavoprotein</keyword>
<dbReference type="EC" id="1.14.12.17" evidence="4"/>
<dbReference type="Proteomes" id="UP000183952">
    <property type="component" value="Unassembled WGS sequence"/>
</dbReference>
<keyword evidence="5" id="KW-0349">Heme</keyword>
<keyword evidence="17" id="KW-0223">Dioxygenase</keyword>
<dbReference type="Gene3D" id="2.40.30.10">
    <property type="entry name" value="Translation factors"/>
    <property type="match status" value="1"/>
</dbReference>
<dbReference type="PRINTS" id="PR00410">
    <property type="entry name" value="PHEHYDRXLASE"/>
</dbReference>
<keyword evidence="12" id="KW-0408">Iron</keyword>
<comment type="catalytic activity">
    <reaction evidence="14">
        <text>2 nitric oxide + NADH + 2 O2 = 2 nitrate + NAD(+) + H(+)</text>
        <dbReference type="Rhea" id="RHEA:19469"/>
        <dbReference type="ChEBI" id="CHEBI:15378"/>
        <dbReference type="ChEBI" id="CHEBI:15379"/>
        <dbReference type="ChEBI" id="CHEBI:16480"/>
        <dbReference type="ChEBI" id="CHEBI:17632"/>
        <dbReference type="ChEBI" id="CHEBI:57540"/>
        <dbReference type="ChEBI" id="CHEBI:57945"/>
        <dbReference type="EC" id="1.14.12.17"/>
    </reaction>
</comment>
<dbReference type="PANTHER" id="PTHR43396">
    <property type="entry name" value="FLAVOHEMOPROTEIN"/>
    <property type="match status" value="1"/>
</dbReference>
<keyword evidence="8" id="KW-0479">Metal-binding</keyword>
<evidence type="ECO:0000256" key="2">
    <source>
        <dbReference type="ARBA" id="ARBA00001974"/>
    </source>
</evidence>
<feature type="domain" description="FAD-binding FR-type" evidence="16">
    <location>
        <begin position="4"/>
        <end position="110"/>
    </location>
</feature>
<evidence type="ECO:0000256" key="8">
    <source>
        <dbReference type="ARBA" id="ARBA00022723"/>
    </source>
</evidence>
<comment type="cofactor">
    <cofactor evidence="1">
        <name>heme b</name>
        <dbReference type="ChEBI" id="CHEBI:60344"/>
    </cofactor>
</comment>
<dbReference type="Gene3D" id="3.40.50.80">
    <property type="entry name" value="Nucleotide-binding domain of ferredoxin-NADP reductase (FNR) module"/>
    <property type="match status" value="1"/>
</dbReference>
<keyword evidence="10" id="KW-0521">NADP</keyword>
<dbReference type="STRING" id="1121331.SAMN02745248_02037"/>
<dbReference type="FunFam" id="3.40.50.80:FF:000010">
    <property type="entry name" value="Flavohemoprotein"/>
    <property type="match status" value="1"/>
</dbReference>
<keyword evidence="6" id="KW-0813">Transport</keyword>
<dbReference type="AlphaFoldDB" id="A0A1M6QKM7"/>
<keyword evidence="18" id="KW-1185">Reference proteome</keyword>
<evidence type="ECO:0000256" key="6">
    <source>
        <dbReference type="ARBA" id="ARBA00022621"/>
    </source>
</evidence>
<dbReference type="GO" id="GO:0071500">
    <property type="term" value="P:cellular response to nitrosative stress"/>
    <property type="evidence" value="ECO:0007669"/>
    <property type="project" value="TreeGrafter"/>
</dbReference>
<evidence type="ECO:0000256" key="9">
    <source>
        <dbReference type="ARBA" id="ARBA00022827"/>
    </source>
</evidence>
<evidence type="ECO:0000259" key="16">
    <source>
        <dbReference type="PROSITE" id="PS51384"/>
    </source>
</evidence>
<evidence type="ECO:0000313" key="18">
    <source>
        <dbReference type="Proteomes" id="UP000183952"/>
    </source>
</evidence>